<gene>
    <name evidence="1" type="primary">ALG11</name>
    <name evidence="1" type="ORF">H4R21_004256</name>
</gene>
<dbReference type="Proteomes" id="UP001140087">
    <property type="component" value="Unassembled WGS sequence"/>
</dbReference>
<accession>A0ACC1KZE3</accession>
<keyword evidence="1" id="KW-0808">Transferase</keyword>
<evidence type="ECO:0000313" key="1">
    <source>
        <dbReference type="EMBL" id="KAJ2797603.1"/>
    </source>
</evidence>
<protein>
    <submittedName>
        <fullName evidence="1">Asparagine-linked glycosylation protein</fullName>
        <ecNumber evidence="1">2.4.1.131</ecNumber>
    </submittedName>
</protein>
<proteinExistence type="predicted"/>
<name>A0ACC1KZE3_9FUNG</name>
<dbReference type="EMBL" id="JANBUN010001560">
    <property type="protein sequence ID" value="KAJ2797603.1"/>
    <property type="molecule type" value="Genomic_DNA"/>
</dbReference>
<evidence type="ECO:0000313" key="2">
    <source>
        <dbReference type="Proteomes" id="UP001140087"/>
    </source>
</evidence>
<reference evidence="1" key="1">
    <citation type="submission" date="2022-07" db="EMBL/GenBank/DDBJ databases">
        <title>Phylogenomic reconstructions and comparative analyses of Kickxellomycotina fungi.</title>
        <authorList>
            <person name="Reynolds N.K."/>
            <person name="Stajich J.E."/>
            <person name="Barry K."/>
            <person name="Grigoriev I.V."/>
            <person name="Crous P."/>
            <person name="Smith M.E."/>
        </authorList>
    </citation>
    <scope>NUCLEOTIDE SEQUENCE</scope>
    <source>
        <strain evidence="1">BCRC 34780</strain>
    </source>
</reference>
<sequence>MVLLLEGAVYFGLALCAALAVPLVVTFCVRALVHGSAAHRQQCRERAARATWPDTAGGREVRYVGFFHPYPNAGGGGERVLWTMIKAIQDRYPFVVCVIYSGDAVPRDELVRNARRLFGLDISADTVHVVELSWRWWVDHKFPRLTMLMQSLGSIALAAQAIRRFCPDVFVETVGFAFTYPLVDLVAPDVPIVAYTHYPTISSDMQTAVSSREAGVNNDSAIAGSEVLSSLKSAYYTVFAQMYAFAGGFASAVMTNSSWTQAHIVQLFGRPRITSIVYPPCDTSALLELSPDGRAPFVVSLAQFRPEKNHRLQLDAFAEFLRSHPDQVLPSDEKKPAVESLLSSAAEHPESPLCKHPALVMLGGARNIDDEARAEALRQTADALGIGRQVHVVTNAPWGQVLRWLRHGKLGLHTMRDEHFGIGVVEMMAAGLLTVAHDSAGPRMDIVTPAVRCADGRPAMPSDDAARAFLAAAAATPAESQTFPVGMVAQTAAEFAQMIAAGLAATGPVEAAMRTAARAAASTRFSEAAFRASFYSRFDPVVRWLDRNNAAGDAT</sequence>
<keyword evidence="1" id="KW-0328">Glycosyltransferase</keyword>
<feature type="non-terminal residue" evidence="1">
    <location>
        <position position="555"/>
    </location>
</feature>
<comment type="caution">
    <text evidence="1">The sequence shown here is derived from an EMBL/GenBank/DDBJ whole genome shotgun (WGS) entry which is preliminary data.</text>
</comment>
<dbReference type="EC" id="2.4.1.131" evidence="1"/>
<keyword evidence="2" id="KW-1185">Reference proteome</keyword>
<organism evidence="1 2">
    <name type="scientific">Coemansia helicoidea</name>
    <dbReference type="NCBI Taxonomy" id="1286919"/>
    <lineage>
        <taxon>Eukaryota</taxon>
        <taxon>Fungi</taxon>
        <taxon>Fungi incertae sedis</taxon>
        <taxon>Zoopagomycota</taxon>
        <taxon>Kickxellomycotina</taxon>
        <taxon>Kickxellomycetes</taxon>
        <taxon>Kickxellales</taxon>
        <taxon>Kickxellaceae</taxon>
        <taxon>Coemansia</taxon>
    </lineage>
</organism>